<evidence type="ECO:0000313" key="2">
    <source>
        <dbReference type="EMBL" id="CAE7887115.1"/>
    </source>
</evidence>
<proteinExistence type="predicted"/>
<keyword evidence="3" id="KW-1185">Reference proteome</keyword>
<feature type="non-terminal residue" evidence="2">
    <location>
        <position position="303"/>
    </location>
</feature>
<name>A0A813B1W2_9DINO</name>
<evidence type="ECO:0000313" key="3">
    <source>
        <dbReference type="Proteomes" id="UP000601435"/>
    </source>
</evidence>
<sequence length="303" mass="34151">MITKSFDLVYVPVGSKTSTNLGLAFVNYVDEESARIGFTALRKARGPQQFRLVKSAYVQGFCPNLAFILASGNDMEVSAGHHDLVMAMFDNGRRVKDVAARIQESVTPELFAEAQELVAKIESEHRKESTADTSTSFRRTESRYSRSQGSSHSSCSSTANARSYRNSQSSSQVSTYYPGYLEYGGMGYAERYVEAPSPWFPEAFVPHDMRPFAGDGVHHQMPMQSMRPMNPAVQNSDVLQPMHTLQAQTQMQQAAAQQLQLHHMRLQQLQMQQSQLQRELQDRRTQPQLHGEELYQVPQEPPV</sequence>
<comment type="caution">
    <text evidence="2">The sequence shown here is derived from an EMBL/GenBank/DDBJ whole genome shotgun (WGS) entry which is preliminary data.</text>
</comment>
<dbReference type="AlphaFoldDB" id="A0A813B1W2"/>
<organism evidence="2 3">
    <name type="scientific">Symbiodinium necroappetens</name>
    <dbReference type="NCBI Taxonomy" id="1628268"/>
    <lineage>
        <taxon>Eukaryota</taxon>
        <taxon>Sar</taxon>
        <taxon>Alveolata</taxon>
        <taxon>Dinophyceae</taxon>
        <taxon>Suessiales</taxon>
        <taxon>Symbiodiniaceae</taxon>
        <taxon>Symbiodinium</taxon>
    </lineage>
</organism>
<feature type="region of interest" description="Disordered" evidence="1">
    <location>
        <begin position="122"/>
        <end position="168"/>
    </location>
</feature>
<accession>A0A813B1W2</accession>
<gene>
    <name evidence="2" type="ORF">SNEC2469_LOCUS29352</name>
</gene>
<dbReference type="Proteomes" id="UP000601435">
    <property type="component" value="Unassembled WGS sequence"/>
</dbReference>
<protein>
    <recommendedName>
        <fullName evidence="4">RRM domain-containing protein</fullName>
    </recommendedName>
</protein>
<reference evidence="2" key="1">
    <citation type="submission" date="2021-02" db="EMBL/GenBank/DDBJ databases">
        <authorList>
            <person name="Dougan E. K."/>
            <person name="Rhodes N."/>
            <person name="Thang M."/>
            <person name="Chan C."/>
        </authorList>
    </citation>
    <scope>NUCLEOTIDE SEQUENCE</scope>
</reference>
<dbReference type="EMBL" id="CAJNJA010065853">
    <property type="protein sequence ID" value="CAE7887115.1"/>
    <property type="molecule type" value="Genomic_DNA"/>
</dbReference>
<feature type="region of interest" description="Disordered" evidence="1">
    <location>
        <begin position="273"/>
        <end position="303"/>
    </location>
</feature>
<evidence type="ECO:0000256" key="1">
    <source>
        <dbReference type="SAM" id="MobiDB-lite"/>
    </source>
</evidence>
<feature type="compositionally biased region" description="Basic and acidic residues" evidence="1">
    <location>
        <begin position="279"/>
        <end position="293"/>
    </location>
</feature>
<feature type="compositionally biased region" description="Low complexity" evidence="1">
    <location>
        <begin position="145"/>
        <end position="168"/>
    </location>
</feature>
<evidence type="ECO:0008006" key="4">
    <source>
        <dbReference type="Google" id="ProtNLM"/>
    </source>
</evidence>
<dbReference type="OrthoDB" id="436867at2759"/>